<feature type="domain" description="Response regulatory" evidence="3">
    <location>
        <begin position="5"/>
        <end position="121"/>
    </location>
</feature>
<dbReference type="Pfam" id="PF00072">
    <property type="entry name" value="Response_reg"/>
    <property type="match status" value="1"/>
</dbReference>
<accession>A0AA95KKF8</accession>
<dbReference type="PANTHER" id="PTHR44591">
    <property type="entry name" value="STRESS RESPONSE REGULATOR PROTEIN 1"/>
    <property type="match status" value="1"/>
</dbReference>
<dbReference type="InterPro" id="IPR011006">
    <property type="entry name" value="CheY-like_superfamily"/>
</dbReference>
<gene>
    <name evidence="4" type="ORF">QJT80_02345</name>
</gene>
<evidence type="ECO:0000256" key="1">
    <source>
        <dbReference type="ARBA" id="ARBA00022553"/>
    </source>
</evidence>
<protein>
    <submittedName>
        <fullName evidence="4">Response regulator</fullName>
    </submittedName>
</protein>
<organism evidence="4">
    <name type="scientific">Candidatus Thiocaldithrix dubininis</name>
    <dbReference type="NCBI Taxonomy" id="3080823"/>
    <lineage>
        <taxon>Bacteria</taxon>
        <taxon>Pseudomonadati</taxon>
        <taxon>Pseudomonadota</taxon>
        <taxon>Gammaproteobacteria</taxon>
        <taxon>Thiotrichales</taxon>
        <taxon>Thiotrichaceae</taxon>
        <taxon>Candidatus Thiocaldithrix</taxon>
    </lineage>
</organism>
<keyword evidence="1 2" id="KW-0597">Phosphoprotein</keyword>
<evidence type="ECO:0000259" key="3">
    <source>
        <dbReference type="PROSITE" id="PS50110"/>
    </source>
</evidence>
<dbReference type="KEGG" id="tdu:QJT80_02345"/>
<dbReference type="PROSITE" id="PS50110">
    <property type="entry name" value="RESPONSE_REGULATORY"/>
    <property type="match status" value="1"/>
</dbReference>
<dbReference type="SUPFAM" id="SSF52172">
    <property type="entry name" value="CheY-like"/>
    <property type="match status" value="1"/>
</dbReference>
<evidence type="ECO:0000256" key="2">
    <source>
        <dbReference type="PROSITE-ProRule" id="PRU00169"/>
    </source>
</evidence>
<dbReference type="InterPro" id="IPR050595">
    <property type="entry name" value="Bact_response_regulator"/>
</dbReference>
<dbReference type="InterPro" id="IPR001789">
    <property type="entry name" value="Sig_transdc_resp-reg_receiver"/>
</dbReference>
<dbReference type="SMART" id="SM00448">
    <property type="entry name" value="REC"/>
    <property type="match status" value="1"/>
</dbReference>
<name>A0AA95KKF8_9GAMM</name>
<evidence type="ECO:0000313" key="4">
    <source>
        <dbReference type="EMBL" id="WGZ91322.1"/>
    </source>
</evidence>
<sequence>MAAPHILIIDDSLAETRIFKALLEKHGYQVSIACNGQEGIEVAKSRKPDLIFMDVVMPLLNGFQATRELSRNPETAHIPVVVCSSKSTETDRLWAMRQGAKAYLIKPLSLNVLLDTIAQFTHRVGRYGHTV</sequence>
<dbReference type="PANTHER" id="PTHR44591:SF20">
    <property type="entry name" value="PROTEIN PILH"/>
    <property type="match status" value="1"/>
</dbReference>
<feature type="modified residue" description="4-aspartylphosphate" evidence="2">
    <location>
        <position position="54"/>
    </location>
</feature>
<dbReference type="EMBL" id="CP124755">
    <property type="protein sequence ID" value="WGZ91322.1"/>
    <property type="molecule type" value="Genomic_DNA"/>
</dbReference>
<dbReference type="Gene3D" id="3.40.50.2300">
    <property type="match status" value="1"/>
</dbReference>
<reference evidence="4" key="1">
    <citation type="journal article" date="2023" name="Int. J. Mol. Sci.">
        <title>Metagenomics Revealed a New Genus 'Candidatus Thiocaldithrix dubininis' gen. nov., sp. nov. and a New Species 'Candidatus Thiothrix putei' sp. nov. in the Family Thiotrichaceae, Some Members of Which Have Traits of Both Na+- and H+-Motive Energetics.</title>
        <authorList>
            <person name="Ravin N.V."/>
            <person name="Muntyan M.S."/>
            <person name="Smolyakov D.D."/>
            <person name="Rudenko T.S."/>
            <person name="Beletsky A.V."/>
            <person name="Mardanov A.V."/>
            <person name="Grabovich M.Y."/>
        </authorList>
    </citation>
    <scope>NUCLEOTIDE SEQUENCE</scope>
    <source>
        <strain evidence="4">GKL-01</strain>
    </source>
</reference>
<reference evidence="4" key="2">
    <citation type="submission" date="2023-04" db="EMBL/GenBank/DDBJ databases">
        <authorList>
            <person name="Beletskiy A.V."/>
            <person name="Mardanov A.V."/>
            <person name="Ravin N.V."/>
        </authorList>
    </citation>
    <scope>NUCLEOTIDE SEQUENCE</scope>
    <source>
        <strain evidence="4">GKL-01</strain>
    </source>
</reference>
<proteinExistence type="predicted"/>
<dbReference type="AlphaFoldDB" id="A0AA95KKF8"/>
<dbReference type="Proteomes" id="UP001300672">
    <property type="component" value="Chromosome"/>
</dbReference>
<dbReference type="GO" id="GO:0000160">
    <property type="term" value="P:phosphorelay signal transduction system"/>
    <property type="evidence" value="ECO:0007669"/>
    <property type="project" value="InterPro"/>
</dbReference>